<dbReference type="OrthoDB" id="6555107at2"/>
<dbReference type="STRING" id="999627.SAMN05216236_10587"/>
<proteinExistence type="predicted"/>
<dbReference type="SUPFAM" id="SSF56925">
    <property type="entry name" value="OMPA-like"/>
    <property type="match status" value="1"/>
</dbReference>
<protein>
    <recommendedName>
        <fullName evidence="4">Outer membrane protein beta-barrel domain-containing protein</fullName>
    </recommendedName>
</protein>
<evidence type="ECO:0000256" key="1">
    <source>
        <dbReference type="SAM" id="SignalP"/>
    </source>
</evidence>
<sequence>MTLGTIPGRVAQRDGWTRCAALLGALGFTLATVPTAQADPAGLGRDWNWVVAPYLWAAGLSGREAVVGNLPPVDIDLSFGEIWDNLDFAGMVAMRGYSGRFGVSGDLQYIKVSAGQATAGPNFSDVSVDSTTTIATLAADYQLAQTGKAELWATGGLRYWKVQTDIALGSGVQPAVGASGSDSWVDPVIGLRGRTSIGARTFLTGWAYVGGFGVGSDEMYDVFGGLGYTFSDRVSAVMGYRWLSVDRVDGAFIYDTVQQGILTGVTFRF</sequence>
<dbReference type="InterPro" id="IPR011250">
    <property type="entry name" value="OMP/PagP_B-barrel"/>
</dbReference>
<evidence type="ECO:0008006" key="4">
    <source>
        <dbReference type="Google" id="ProtNLM"/>
    </source>
</evidence>
<dbReference type="eggNOG" id="COG2067">
    <property type="taxonomic scope" value="Bacteria"/>
</dbReference>
<feature type="signal peptide" evidence="1">
    <location>
        <begin position="1"/>
        <end position="38"/>
    </location>
</feature>
<keyword evidence="1" id="KW-0732">Signal</keyword>
<reference evidence="2 3" key="1">
    <citation type="submission" date="2016-10" db="EMBL/GenBank/DDBJ databases">
        <authorList>
            <person name="de Groot N.N."/>
        </authorList>
    </citation>
    <scope>NUCLEOTIDE SEQUENCE [LARGE SCALE GENOMIC DNA]</scope>
    <source>
        <strain evidence="2 3">CGMCC 1.10959</strain>
    </source>
</reference>
<accession>A0A1I6ZZG8</accession>
<organism evidence="2 3">
    <name type="scientific">Sedimentitalea nanhaiensis</name>
    <dbReference type="NCBI Taxonomy" id="999627"/>
    <lineage>
        <taxon>Bacteria</taxon>
        <taxon>Pseudomonadati</taxon>
        <taxon>Pseudomonadota</taxon>
        <taxon>Alphaproteobacteria</taxon>
        <taxon>Rhodobacterales</taxon>
        <taxon>Paracoccaceae</taxon>
        <taxon>Sedimentitalea</taxon>
    </lineage>
</organism>
<gene>
    <name evidence="2" type="ORF">SAMN05216236_10587</name>
</gene>
<evidence type="ECO:0000313" key="2">
    <source>
        <dbReference type="EMBL" id="SFT68072.1"/>
    </source>
</evidence>
<name>A0A1I6ZZG8_9RHOB</name>
<evidence type="ECO:0000313" key="3">
    <source>
        <dbReference type="Proteomes" id="UP000182466"/>
    </source>
</evidence>
<dbReference type="EMBL" id="FPAW01000005">
    <property type="protein sequence ID" value="SFT68072.1"/>
    <property type="molecule type" value="Genomic_DNA"/>
</dbReference>
<dbReference type="Proteomes" id="UP000182466">
    <property type="component" value="Unassembled WGS sequence"/>
</dbReference>
<feature type="chain" id="PRO_5010278817" description="Outer membrane protein beta-barrel domain-containing protein" evidence="1">
    <location>
        <begin position="39"/>
        <end position="269"/>
    </location>
</feature>
<dbReference type="RefSeq" id="WP_074920559.1">
    <property type="nucleotide sequence ID" value="NZ_FPAW01000005.1"/>
</dbReference>
<dbReference type="AlphaFoldDB" id="A0A1I6ZZG8"/>
<keyword evidence="3" id="KW-1185">Reference proteome</keyword>